<evidence type="ECO:0000256" key="1">
    <source>
        <dbReference type="SAM" id="MobiDB-lite"/>
    </source>
</evidence>
<feature type="compositionally biased region" description="Low complexity" evidence="1">
    <location>
        <begin position="1774"/>
        <end position="1792"/>
    </location>
</feature>
<evidence type="ECO:0000313" key="3">
    <source>
        <dbReference type="Proteomes" id="UP000076798"/>
    </source>
</evidence>
<feature type="compositionally biased region" description="Polar residues" evidence="1">
    <location>
        <begin position="1845"/>
        <end position="1854"/>
    </location>
</feature>
<reference evidence="2 3" key="1">
    <citation type="journal article" date="2016" name="Mol. Biol. Evol.">
        <title>Comparative Genomics of Early-Diverging Mushroom-Forming Fungi Provides Insights into the Origins of Lignocellulose Decay Capabilities.</title>
        <authorList>
            <person name="Nagy L.G."/>
            <person name="Riley R."/>
            <person name="Tritt A."/>
            <person name="Adam C."/>
            <person name="Daum C."/>
            <person name="Floudas D."/>
            <person name="Sun H."/>
            <person name="Yadav J.S."/>
            <person name="Pangilinan J."/>
            <person name="Larsson K.H."/>
            <person name="Matsuura K."/>
            <person name="Barry K."/>
            <person name="Labutti K."/>
            <person name="Kuo R."/>
            <person name="Ohm R.A."/>
            <person name="Bhattacharya S.S."/>
            <person name="Shirouzu T."/>
            <person name="Yoshinaga Y."/>
            <person name="Martin F.M."/>
            <person name="Grigoriev I.V."/>
            <person name="Hibbett D.S."/>
        </authorList>
    </citation>
    <scope>NUCLEOTIDE SEQUENCE [LARGE SCALE GENOMIC DNA]</scope>
    <source>
        <strain evidence="2 3">HHB10207 ss-3</strain>
    </source>
</reference>
<feature type="region of interest" description="Disordered" evidence="1">
    <location>
        <begin position="231"/>
        <end position="343"/>
    </location>
</feature>
<feature type="compositionally biased region" description="Polar residues" evidence="1">
    <location>
        <begin position="131"/>
        <end position="148"/>
    </location>
</feature>
<feature type="compositionally biased region" description="Basic and acidic residues" evidence="1">
    <location>
        <begin position="804"/>
        <end position="814"/>
    </location>
</feature>
<feature type="compositionally biased region" description="Acidic residues" evidence="1">
    <location>
        <begin position="706"/>
        <end position="721"/>
    </location>
</feature>
<feature type="region of interest" description="Disordered" evidence="1">
    <location>
        <begin position="383"/>
        <end position="440"/>
    </location>
</feature>
<accession>A0A166CM09</accession>
<proteinExistence type="predicted"/>
<feature type="compositionally biased region" description="Low complexity" evidence="1">
    <location>
        <begin position="839"/>
        <end position="853"/>
    </location>
</feature>
<feature type="compositionally biased region" description="Acidic residues" evidence="1">
    <location>
        <begin position="584"/>
        <end position="598"/>
    </location>
</feature>
<feature type="compositionally biased region" description="Low complexity" evidence="1">
    <location>
        <begin position="296"/>
        <end position="319"/>
    </location>
</feature>
<feature type="compositionally biased region" description="Basic and acidic residues" evidence="1">
    <location>
        <begin position="498"/>
        <end position="509"/>
    </location>
</feature>
<feature type="compositionally biased region" description="Low complexity" evidence="1">
    <location>
        <begin position="516"/>
        <end position="525"/>
    </location>
</feature>
<feature type="compositionally biased region" description="Pro residues" evidence="1">
    <location>
        <begin position="1747"/>
        <end position="1760"/>
    </location>
</feature>
<feature type="compositionally biased region" description="Gly residues" evidence="1">
    <location>
        <begin position="238"/>
        <end position="248"/>
    </location>
</feature>
<feature type="region of interest" description="Disordered" evidence="1">
    <location>
        <begin position="109"/>
        <end position="148"/>
    </location>
</feature>
<evidence type="ECO:0000313" key="2">
    <source>
        <dbReference type="EMBL" id="KZT37607.1"/>
    </source>
</evidence>
<feature type="compositionally biased region" description="Acidic residues" evidence="1">
    <location>
        <begin position="752"/>
        <end position="765"/>
    </location>
</feature>
<dbReference type="EMBL" id="KV428080">
    <property type="protein sequence ID" value="KZT37607.1"/>
    <property type="molecule type" value="Genomic_DNA"/>
</dbReference>
<feature type="compositionally biased region" description="Acidic residues" evidence="1">
    <location>
        <begin position="647"/>
        <end position="664"/>
    </location>
</feature>
<feature type="compositionally biased region" description="Low complexity" evidence="1">
    <location>
        <begin position="1636"/>
        <end position="1655"/>
    </location>
</feature>
<feature type="compositionally biased region" description="Low complexity" evidence="1">
    <location>
        <begin position="1569"/>
        <end position="1588"/>
    </location>
</feature>
<feature type="region of interest" description="Disordered" evidence="1">
    <location>
        <begin position="1107"/>
        <end position="1134"/>
    </location>
</feature>
<sequence length="1854" mass="198470">MNRPSPTPSPSASTSSATPPRYPPPRAPLPPQKLAKIANAFGFSSPIPPSPPSSSLGTPNGIGHSHLSSSLFSRSPSSLSTSHHLHGYGYGSSSPSKFLLHVIPPSHLPHDDEELDSLDDLGGMGGGRPLTPTSSNANGGPSGYHTQFQRGTLVPLHSSLQSQLGAIAREYALPSTSGMILYLVQSSSDGASPSPADENAVDGRAMGPRISEHVWKALWHRVVSLEREESARSIGLSQGPGSGPGMGLREGVMYTTPSATRTSTPRSPNPSHLPLSASPRRDRTQTPGYPYPSPSPSTTHTSNSASASSPHLPHASSHSTPDDASEVDSISTPSLPPSYTSSLNLSTSSLLPIIAKMEFDIDRRKAPWYDIWARKRREAVSRAATRASESSNTTLNGGRETPSTLRLLTPQPESRWGVRRTPSPGSRSAKGGIRRGEMIPVEIGSREEAIAHLRGVVIPTRASSGVEERGYSTEPEPEPEMEQEELDEGDLEEEALEDPERLDLEDPVHVRQASLSSRQRPSQHSQHQRVEDEDDASDYGSDDDGGHSLEEDLPLDTHGGYQELANDSESSLPVAPHSEPFHAEDEDEREQEDEDEEEPVPHYEHLPSHSRLPSPETLEDPPIHADDLHPHEHEQHEPAHLEHEPEAESEEDEEGDEAEEEEDPTVTRAFEKAMARFSAGLGPGPGAGGLDEQMLMDIQQDRHDHDDDDLSVDDKEAEADDVNERRTSKLEKRRSLIMDAVQLGPMPHRDNEDDVEEGGGLEVEVEDVKKLWDENGRPRLSLTIPGSVPSPQNHVNPESEKDEEGDRHHGREVTESPAMIDGFENVDFAAHPLPPLPPSTTTTLSTTSSGGSPQKRHIPPPLSLSISSYHPQGQGPGHGHPNVPHTAVPPHTAAFSDEMDLLNSEIAKLEHEQELVLGLKDGDIDSNDANVNANVNRGRRDTDDRLSPAESTKTGLAYLDEEARTPAVSDSGHGPSPVPLIPALGKGHERKITGLDSGDFVKGMMDGESEDEEAQGHEDEHEIADETWGNSARDESSYAHTTLTHSTSHSQSTTFLPQFTSTLQSHSRLPSMSSTHSRMSSFSQLSDEDPRSSQYAMKQRLDEIERVRQPPSSPIDNQHPKPSVHPAPSPTRARVRVRRVRHSNVPAPLVIQALLQYSPRELIPSEDGGQDANADAGGSRPDGGLMVRDVGRGEMPMGAGGLTPPPRTSSIRAAASTEHPSNQLGSPIVIPPVPSLPSLTSLPTASSSSSLAPSSSLSAGPRHPALTPGNLNLSEMAPPSFRQPNLIGTPSPRRSEESSEEPPRSAGWPAVPFAVAQSEPPPFSRDLSTNYPKKKPAEGGVKRISPPKLALNGVTSGAPPGFRPVSNEISEETKARIRENAVEHEFDYDLVGRDEASIGAGERNSTATDEVKEPSSPGYPISPDPFGRRPSFLESDPAGPLVPETATTATSTSSGSVGGGFWSASSPAKNSSRFSADSEAEETYAATVAANRQRSNSIISVKSFRKLWRKSNPSNNGARNSGGPPLLPPMSVLHANAANGNLPPPPVPKDEHAEPVPPLPTVVSRPPVSKQSSISTTSSSHTRQSQSSKHSRTDSNLDPFHFDQESRYPAKRTTSPVPPHNITSSPSKPQSPPLAPASMPASTSMTSVSSSGAAPAKKSILKAWKYPTNGSQSVPSPSPNSDPLPSTASFSSINGSTDPQVPPKRRKPSVLELAQNAKSRMSRGSLISSASRSGTPDLARPERDDPPQPSPSLPTSPPPSQQQLNQPYPPRLQPVSTRTPTPTPGPSSLSPPAMMSEFVLPSPAELALRDRRGAAGRKKVPTLPPSSSTDLSRAGSPNLGHGMPTFSSSHGTRI</sequence>
<protein>
    <submittedName>
        <fullName evidence="2">Uncharacterized protein</fullName>
    </submittedName>
</protein>
<feature type="compositionally biased region" description="Low complexity" evidence="1">
    <location>
        <begin position="927"/>
        <end position="936"/>
    </location>
</feature>
<feature type="compositionally biased region" description="Low complexity" evidence="1">
    <location>
        <begin position="1236"/>
        <end position="1261"/>
    </location>
</feature>
<gene>
    <name evidence="2" type="ORF">SISSUDRAFT_1062705</name>
</gene>
<feature type="region of interest" description="Disordered" evidence="1">
    <location>
        <begin position="924"/>
        <end position="1052"/>
    </location>
</feature>
<feature type="compositionally biased region" description="Pro residues" evidence="1">
    <location>
        <begin position="20"/>
        <end position="31"/>
    </location>
</feature>
<feature type="compositionally biased region" description="Low complexity" evidence="1">
    <location>
        <begin position="329"/>
        <end position="343"/>
    </location>
</feature>
<dbReference type="Proteomes" id="UP000076798">
    <property type="component" value="Unassembled WGS sequence"/>
</dbReference>
<feature type="compositionally biased region" description="Low complexity" evidence="1">
    <location>
        <begin position="1722"/>
        <end position="1733"/>
    </location>
</feature>
<feature type="compositionally biased region" description="Low complexity" evidence="1">
    <location>
        <begin position="255"/>
        <end position="270"/>
    </location>
</feature>
<feature type="compositionally biased region" description="Basic and acidic residues" evidence="1">
    <location>
        <begin position="722"/>
        <end position="736"/>
    </location>
</feature>
<feature type="compositionally biased region" description="Polar residues" evidence="1">
    <location>
        <begin position="1687"/>
        <end position="1699"/>
    </location>
</feature>
<feature type="compositionally biased region" description="Polar residues" evidence="1">
    <location>
        <begin position="387"/>
        <end position="406"/>
    </location>
</feature>
<feature type="compositionally biased region" description="Basic and acidic residues" evidence="1">
    <location>
        <begin position="766"/>
        <end position="777"/>
    </location>
</feature>
<feature type="region of interest" description="Disordered" evidence="1">
    <location>
        <begin position="1"/>
        <end position="62"/>
    </location>
</feature>
<feature type="compositionally biased region" description="Low complexity" evidence="1">
    <location>
        <begin position="1071"/>
        <end position="1083"/>
    </location>
</feature>
<feature type="compositionally biased region" description="Basic and acidic residues" evidence="1">
    <location>
        <begin position="938"/>
        <end position="947"/>
    </location>
</feature>
<feature type="compositionally biased region" description="Basic and acidic residues" evidence="1">
    <location>
        <begin position="1371"/>
        <end position="1396"/>
    </location>
</feature>
<feature type="region of interest" description="Disordered" evidence="1">
    <location>
        <begin position="461"/>
        <end position="891"/>
    </location>
</feature>
<feature type="compositionally biased region" description="Acidic residues" evidence="1">
    <location>
        <begin position="531"/>
        <end position="543"/>
    </location>
</feature>
<feature type="compositionally biased region" description="Low complexity" evidence="1">
    <location>
        <begin position="10"/>
        <end position="19"/>
    </location>
</feature>
<feature type="region of interest" description="Disordered" evidence="1">
    <location>
        <begin position="1162"/>
        <end position="1854"/>
    </location>
</feature>
<dbReference type="OrthoDB" id="2526154at2759"/>
<feature type="compositionally biased region" description="Basic and acidic residues" evidence="1">
    <location>
        <begin position="621"/>
        <end position="646"/>
    </location>
</feature>
<name>A0A166CM09_9AGAM</name>
<feature type="region of interest" description="Disordered" evidence="1">
    <location>
        <begin position="1066"/>
        <end position="1095"/>
    </location>
</feature>
<feature type="compositionally biased region" description="Basic and acidic residues" evidence="1">
    <location>
        <begin position="1591"/>
        <end position="1608"/>
    </location>
</feature>
<feature type="compositionally biased region" description="Low complexity" evidence="1">
    <location>
        <begin position="1445"/>
        <end position="1455"/>
    </location>
</feature>
<feature type="compositionally biased region" description="Acidic residues" evidence="1">
    <location>
        <begin position="475"/>
        <end position="497"/>
    </location>
</feature>
<feature type="compositionally biased region" description="Low complexity" evidence="1">
    <location>
        <begin position="863"/>
        <end position="885"/>
    </location>
</feature>
<feature type="compositionally biased region" description="Basic and acidic residues" evidence="1">
    <location>
        <begin position="1293"/>
        <end position="1303"/>
    </location>
</feature>
<feature type="compositionally biased region" description="Low complexity" evidence="1">
    <location>
        <begin position="1038"/>
        <end position="1052"/>
    </location>
</feature>
<keyword evidence="3" id="KW-1185">Reference proteome</keyword>
<organism evidence="2 3">
    <name type="scientific">Sistotremastrum suecicum HHB10207 ss-3</name>
    <dbReference type="NCBI Taxonomy" id="1314776"/>
    <lineage>
        <taxon>Eukaryota</taxon>
        <taxon>Fungi</taxon>
        <taxon>Dikarya</taxon>
        <taxon>Basidiomycota</taxon>
        <taxon>Agaricomycotina</taxon>
        <taxon>Agaricomycetes</taxon>
        <taxon>Sistotremastrales</taxon>
        <taxon>Sistotremastraceae</taxon>
        <taxon>Sistotremastrum</taxon>
    </lineage>
</organism>